<name>A0A4Y2MSI5_ARAVE</name>
<dbReference type="InterPro" id="IPR036397">
    <property type="entry name" value="RNaseH_sf"/>
</dbReference>
<gene>
    <name evidence="1" type="ORF">AVEN_114060_1</name>
</gene>
<organism evidence="1 2">
    <name type="scientific">Araneus ventricosus</name>
    <name type="common">Orbweaver spider</name>
    <name type="synonym">Epeira ventricosa</name>
    <dbReference type="NCBI Taxonomy" id="182803"/>
    <lineage>
        <taxon>Eukaryota</taxon>
        <taxon>Metazoa</taxon>
        <taxon>Ecdysozoa</taxon>
        <taxon>Arthropoda</taxon>
        <taxon>Chelicerata</taxon>
        <taxon>Arachnida</taxon>
        <taxon>Araneae</taxon>
        <taxon>Araneomorphae</taxon>
        <taxon>Entelegynae</taxon>
        <taxon>Araneoidea</taxon>
        <taxon>Araneidae</taxon>
        <taxon>Araneus</taxon>
    </lineage>
</organism>
<proteinExistence type="predicted"/>
<sequence>MSRTNPPTTKGASPSGLIIGSGQNVTVLCAYSPCAGLTNDTAPSSYGTPLGLPKSAPDSAQLTAQYNVSPSASVSEHSSADTAGYGLLQQTSTCVSLLTKRHRQLRLQWSGNIETGPWMSGRELPCRGESRFLIHHVDGRVRVRRQQGEQLPSCKHQVSTQAGGGCIMLWETFMGGSKFVKVGWYQDHESCQPSKTSVVDQLHAYICLFPQTEMESSIRQRTCSQGSGLCWSGSRSILNCLDLDFYNCLAA</sequence>
<dbReference type="Proteomes" id="UP000499080">
    <property type="component" value="Unassembled WGS sequence"/>
</dbReference>
<dbReference type="AlphaFoldDB" id="A0A4Y2MSI5"/>
<evidence type="ECO:0000313" key="2">
    <source>
        <dbReference type="Proteomes" id="UP000499080"/>
    </source>
</evidence>
<protein>
    <submittedName>
        <fullName evidence="1">Uncharacterized protein</fullName>
    </submittedName>
</protein>
<dbReference type="Gene3D" id="3.30.420.10">
    <property type="entry name" value="Ribonuclease H-like superfamily/Ribonuclease H"/>
    <property type="match status" value="1"/>
</dbReference>
<dbReference type="OrthoDB" id="9996331at2759"/>
<comment type="caution">
    <text evidence="1">The sequence shown here is derived from an EMBL/GenBank/DDBJ whole genome shotgun (WGS) entry which is preliminary data.</text>
</comment>
<keyword evidence="2" id="KW-1185">Reference proteome</keyword>
<reference evidence="1 2" key="1">
    <citation type="journal article" date="2019" name="Sci. Rep.">
        <title>Orb-weaving spider Araneus ventricosus genome elucidates the spidroin gene catalogue.</title>
        <authorList>
            <person name="Kono N."/>
            <person name="Nakamura H."/>
            <person name="Ohtoshi R."/>
            <person name="Moran D.A.P."/>
            <person name="Shinohara A."/>
            <person name="Yoshida Y."/>
            <person name="Fujiwara M."/>
            <person name="Mori M."/>
            <person name="Tomita M."/>
            <person name="Arakawa K."/>
        </authorList>
    </citation>
    <scope>NUCLEOTIDE SEQUENCE [LARGE SCALE GENOMIC DNA]</scope>
</reference>
<evidence type="ECO:0000313" key="1">
    <source>
        <dbReference type="EMBL" id="GBN30095.1"/>
    </source>
</evidence>
<dbReference type="GO" id="GO:0003676">
    <property type="term" value="F:nucleic acid binding"/>
    <property type="evidence" value="ECO:0007669"/>
    <property type="project" value="InterPro"/>
</dbReference>
<dbReference type="EMBL" id="BGPR01007867">
    <property type="protein sequence ID" value="GBN30095.1"/>
    <property type="molecule type" value="Genomic_DNA"/>
</dbReference>
<accession>A0A4Y2MSI5</accession>